<keyword evidence="3" id="KW-1185">Reference proteome</keyword>
<gene>
    <name evidence="2" type="ORF">SCF082_LOCUS37258</name>
</gene>
<proteinExistence type="predicted"/>
<protein>
    <submittedName>
        <fullName evidence="2">Esterase</fullName>
    </submittedName>
</protein>
<sequence>MAESVRYLFESPFNPLAHTPVGRHAAAACEVFERTTRRYKKPTFGLPQTQIGSRSVAVTEDVVWQRPFCNLIHFRRDLAPEEREGDPRILLVAPMSGHFATLLRGTVEALLPNHEVYITDWQDARAVARDAGPFDLADYIDYVRDMLRFLRGDVHVFAVCQPAVPVLSAVSLMEEDGDPATPLSMILAGGPIDTRISPTAVNRMAMERGTDWLRQNVITVVPWPHEGAGRNVYPGFLQLTGFMSMNLDRHANAHKDLFMHLVHGDGDSAEKHRAFYDEYLAVMDLTEEFYLDTIETVFVRHALPQGEMRHRGRRVDPGAIRRTALMTIEGGKDDITGVGQCRAAHDLVTGLDDGRKFHLECPEVGHYGIFNGSRFRNEIAPAVAQFVRTFDPRAELIPTRSAVASRAKTMPAVAAYDPASVAFTFAPANDVAPVTEPASACAATRPASEA</sequence>
<dbReference type="InterPro" id="IPR029058">
    <property type="entry name" value="AB_hydrolase_fold"/>
</dbReference>
<dbReference type="PIRSF" id="PIRSF020818">
    <property type="entry name" value="PHB_depoly_PhaZ"/>
    <property type="match status" value="1"/>
</dbReference>
<dbReference type="SUPFAM" id="SSF53474">
    <property type="entry name" value="alpha/beta-Hydrolases"/>
    <property type="match status" value="1"/>
</dbReference>
<dbReference type="EMBL" id="CAXAMM010037891">
    <property type="protein sequence ID" value="CAK9077758.1"/>
    <property type="molecule type" value="Genomic_DNA"/>
</dbReference>
<evidence type="ECO:0000313" key="3">
    <source>
        <dbReference type="Proteomes" id="UP001642464"/>
    </source>
</evidence>
<comment type="caution">
    <text evidence="2">The sequence shown here is derived from an EMBL/GenBank/DDBJ whole genome shotgun (WGS) entry which is preliminary data.</text>
</comment>
<evidence type="ECO:0000259" key="1">
    <source>
        <dbReference type="Pfam" id="PF06850"/>
    </source>
</evidence>
<dbReference type="PANTHER" id="PTHR36837:SF4">
    <property type="entry name" value="BLR0908 PROTEIN"/>
    <property type="match status" value="1"/>
</dbReference>
<dbReference type="InterPro" id="IPR051321">
    <property type="entry name" value="PHA/PHB_synthase"/>
</dbReference>
<feature type="domain" description="PHB de-polymerase C-terminal" evidence="1">
    <location>
        <begin position="189"/>
        <end position="390"/>
    </location>
</feature>
<dbReference type="InterPro" id="IPR010915">
    <property type="entry name" value="PHB_depoly_PhaZ"/>
</dbReference>
<organism evidence="2 3">
    <name type="scientific">Durusdinium trenchii</name>
    <dbReference type="NCBI Taxonomy" id="1381693"/>
    <lineage>
        <taxon>Eukaryota</taxon>
        <taxon>Sar</taxon>
        <taxon>Alveolata</taxon>
        <taxon>Dinophyceae</taxon>
        <taxon>Suessiales</taxon>
        <taxon>Symbiodiniaceae</taxon>
        <taxon>Durusdinium</taxon>
    </lineage>
</organism>
<accession>A0ABP0PNZ5</accession>
<dbReference type="NCBIfam" id="TIGR01849">
    <property type="entry name" value="PHB_depoly_PhaZ"/>
    <property type="match status" value="1"/>
</dbReference>
<dbReference type="PANTHER" id="PTHR36837">
    <property type="entry name" value="POLY(3-HYDROXYALKANOATE) POLYMERASE SUBUNIT PHAC"/>
    <property type="match status" value="1"/>
</dbReference>
<dbReference type="Proteomes" id="UP001642464">
    <property type="component" value="Unassembled WGS sequence"/>
</dbReference>
<reference evidence="2 3" key="1">
    <citation type="submission" date="2024-02" db="EMBL/GenBank/DDBJ databases">
        <authorList>
            <person name="Chen Y."/>
            <person name="Shah S."/>
            <person name="Dougan E. K."/>
            <person name="Thang M."/>
            <person name="Chan C."/>
        </authorList>
    </citation>
    <scope>NUCLEOTIDE SEQUENCE [LARGE SCALE GENOMIC DNA]</scope>
</reference>
<name>A0ABP0PNZ5_9DINO</name>
<dbReference type="InterPro" id="IPR009656">
    <property type="entry name" value="PHB_depo_C"/>
</dbReference>
<evidence type="ECO:0000313" key="2">
    <source>
        <dbReference type="EMBL" id="CAK9077758.1"/>
    </source>
</evidence>
<dbReference type="Pfam" id="PF06850">
    <property type="entry name" value="PHB_depo_C"/>
    <property type="match status" value="1"/>
</dbReference>